<evidence type="ECO:0000313" key="3">
    <source>
        <dbReference type="Proteomes" id="UP000523821"/>
    </source>
</evidence>
<proteinExistence type="predicted"/>
<feature type="region of interest" description="Disordered" evidence="1">
    <location>
        <begin position="1"/>
        <end position="44"/>
    </location>
</feature>
<reference evidence="2 3" key="1">
    <citation type="submission" date="2020-08" db="EMBL/GenBank/DDBJ databases">
        <title>Genomic Encyclopedia of Type Strains, Phase IV (KMG-IV): sequencing the most valuable type-strain genomes for metagenomic binning, comparative biology and taxonomic classification.</title>
        <authorList>
            <person name="Goeker M."/>
        </authorList>
    </citation>
    <scope>NUCLEOTIDE SEQUENCE [LARGE SCALE GENOMIC DNA]</scope>
    <source>
        <strain evidence="2 3">DSM 16268</strain>
    </source>
</reference>
<protein>
    <submittedName>
        <fullName evidence="2">Uncharacterized protein</fullName>
    </submittedName>
</protein>
<comment type="caution">
    <text evidence="2">The sequence shown here is derived from an EMBL/GenBank/DDBJ whole genome shotgun (WGS) entry which is preliminary data.</text>
</comment>
<name>A0A7W9FP41_9HYPH</name>
<evidence type="ECO:0000256" key="1">
    <source>
        <dbReference type="SAM" id="MobiDB-lite"/>
    </source>
</evidence>
<organism evidence="2 3">
    <name type="scientific">Prosthecomicrobium pneumaticum</name>
    <dbReference type="NCBI Taxonomy" id="81895"/>
    <lineage>
        <taxon>Bacteria</taxon>
        <taxon>Pseudomonadati</taxon>
        <taxon>Pseudomonadota</taxon>
        <taxon>Alphaproteobacteria</taxon>
        <taxon>Hyphomicrobiales</taxon>
        <taxon>Kaistiaceae</taxon>
        <taxon>Prosthecomicrobium</taxon>
    </lineage>
</organism>
<keyword evidence="3" id="KW-1185">Reference proteome</keyword>
<dbReference type="AlphaFoldDB" id="A0A7W9FP41"/>
<accession>A0A7W9FP41</accession>
<dbReference type="EMBL" id="JACHOO010000007">
    <property type="protein sequence ID" value="MBB5754285.1"/>
    <property type="molecule type" value="Genomic_DNA"/>
</dbReference>
<sequence length="64" mass="6896">MTNGEDIPEAPTRTIMDAGTEAGMTGGGRLRVWPGGPRPPYRAAQSMPRSRMVFICGTWNSEAT</sequence>
<evidence type="ECO:0000313" key="2">
    <source>
        <dbReference type="EMBL" id="MBB5754285.1"/>
    </source>
</evidence>
<gene>
    <name evidence="2" type="ORF">GGQ63_003366</name>
</gene>
<dbReference type="Proteomes" id="UP000523821">
    <property type="component" value="Unassembled WGS sequence"/>
</dbReference>